<protein>
    <recommendedName>
        <fullName evidence="2">NERD domain-containing protein</fullName>
    </recommendedName>
</protein>
<gene>
    <name evidence="1" type="ORF">LCGC14_1198310</name>
</gene>
<feature type="non-terminal residue" evidence="1">
    <location>
        <position position="1"/>
    </location>
</feature>
<evidence type="ECO:0000313" key="1">
    <source>
        <dbReference type="EMBL" id="KKM94444.1"/>
    </source>
</evidence>
<sequence length="460" mass="55123">DYGKQKFELNILDDENCFQNSLGSYENLERDFSELKDLWYDKFGYRINSIISTVQVLETQLNERYSAFFEPYEFNVPVFEIQDLKNKKIKDIRKIFERYLFHLVSNYLNRKELHNTFWTLQDITDIVNVHRSDWKSNEVTNILKELGADQSAEFHLGENKLANRLYYPLDQFSLFFYIISYPGALRERLYAQTSKLDDPLKEFILINHIKRILKDNHFKIHPLSGKQIIDDNRRTLGEIDIVATLDKKILLFIESKIMLQKKIDVFKIRDFNQHMKNIVKEIKKFDRNLGYFSNYCGNKNSLTHFLNYSNKEVLFTNNYEIKKIYFITPLSNLLSRRIKNKTCNRKSKCLFIKEELIVLHNWGIDILNLLANVPTLLNSIKEKCYEQLKHFYKPDILNDQLVDLLDKCEYFPDDTIQEIIELIKNQYVKPLNCFKNRLYNKKFTISREKGNHILMRFLKL</sequence>
<dbReference type="AlphaFoldDB" id="A0A0F9LHP2"/>
<evidence type="ECO:0008006" key="2">
    <source>
        <dbReference type="Google" id="ProtNLM"/>
    </source>
</evidence>
<comment type="caution">
    <text evidence="1">The sequence shown here is derived from an EMBL/GenBank/DDBJ whole genome shotgun (WGS) entry which is preliminary data.</text>
</comment>
<proteinExistence type="predicted"/>
<organism evidence="1">
    <name type="scientific">marine sediment metagenome</name>
    <dbReference type="NCBI Taxonomy" id="412755"/>
    <lineage>
        <taxon>unclassified sequences</taxon>
        <taxon>metagenomes</taxon>
        <taxon>ecological metagenomes</taxon>
    </lineage>
</organism>
<dbReference type="EMBL" id="LAZR01006139">
    <property type="protein sequence ID" value="KKM94444.1"/>
    <property type="molecule type" value="Genomic_DNA"/>
</dbReference>
<name>A0A0F9LHP2_9ZZZZ</name>
<reference evidence="1" key="1">
    <citation type="journal article" date="2015" name="Nature">
        <title>Complex archaea that bridge the gap between prokaryotes and eukaryotes.</title>
        <authorList>
            <person name="Spang A."/>
            <person name="Saw J.H."/>
            <person name="Jorgensen S.L."/>
            <person name="Zaremba-Niedzwiedzka K."/>
            <person name="Martijn J."/>
            <person name="Lind A.E."/>
            <person name="van Eijk R."/>
            <person name="Schleper C."/>
            <person name="Guy L."/>
            <person name="Ettema T.J."/>
        </authorList>
    </citation>
    <scope>NUCLEOTIDE SEQUENCE</scope>
</reference>
<accession>A0A0F9LHP2</accession>